<evidence type="ECO:0008006" key="3">
    <source>
        <dbReference type="Google" id="ProtNLM"/>
    </source>
</evidence>
<evidence type="ECO:0000313" key="1">
    <source>
        <dbReference type="EMBL" id="TFF10551.1"/>
    </source>
</evidence>
<sequence length="302" mass="33137">MTYLYADSTAGDCAFILTDTWSYSPAVRHMGISDKCRVYPSRRLAVAIQGNSAFASWWCAAIEELGSASVDLDTLNLHGPETLRAGWQGHPGAGDTIIVHVGWSEAAGRFTTTVLDSRHDFDPEPYEGVFVHPTPIGYKFSPNELERAEKDHLAALAGDISPERAQMHEQNMEMVRAGDLPIPSLPDNANHVSFAEFVRDNRSRKAAHTMHHVLVGGSLYCTMLAYDGVQVVKLHDFPDDPAVLAGTLHPVTQHGPCRCGSGKEWIDCHGALELDDPCRCKSGSRFRDCCAVLNDHARRMPA</sequence>
<evidence type="ECO:0000313" key="2">
    <source>
        <dbReference type="Proteomes" id="UP000298003"/>
    </source>
</evidence>
<accession>A0A4Y8R1E5</accession>
<dbReference type="EMBL" id="SOZH01000006">
    <property type="protein sequence ID" value="TFF10551.1"/>
    <property type="molecule type" value="Genomic_DNA"/>
</dbReference>
<organism evidence="1 2">
    <name type="scientific">Cellulosimicrobium funkei</name>
    <dbReference type="NCBI Taxonomy" id="264251"/>
    <lineage>
        <taxon>Bacteria</taxon>
        <taxon>Bacillati</taxon>
        <taxon>Actinomycetota</taxon>
        <taxon>Actinomycetes</taxon>
        <taxon>Micrococcales</taxon>
        <taxon>Promicromonosporaceae</taxon>
        <taxon>Cellulosimicrobium</taxon>
    </lineage>
</organism>
<proteinExistence type="predicted"/>
<keyword evidence="2" id="KW-1185">Reference proteome</keyword>
<protein>
    <recommendedName>
        <fullName evidence="3">SEC-C domain-containing protein</fullName>
    </recommendedName>
</protein>
<dbReference type="AlphaFoldDB" id="A0A4Y8R1E5"/>
<dbReference type="GeneID" id="95685271"/>
<reference evidence="1 2" key="1">
    <citation type="submission" date="2019-03" db="EMBL/GenBank/DDBJ databases">
        <title>Cellulosimicrobium funkei JCM14302 Assembly.</title>
        <authorList>
            <person name="Dou T."/>
        </authorList>
    </citation>
    <scope>NUCLEOTIDE SEQUENCE [LARGE SCALE GENOMIC DNA]</scope>
    <source>
        <strain evidence="1 2">JCM 14302</strain>
    </source>
</reference>
<gene>
    <name evidence="1" type="ORF">E1O70_12295</name>
</gene>
<name>A0A4Y8R1E5_9MICO</name>
<dbReference type="Proteomes" id="UP000298003">
    <property type="component" value="Unassembled WGS sequence"/>
</dbReference>
<comment type="caution">
    <text evidence="1">The sequence shown here is derived from an EMBL/GenBank/DDBJ whole genome shotgun (WGS) entry which is preliminary data.</text>
</comment>
<dbReference type="RefSeq" id="WP_061269437.1">
    <property type="nucleotide sequence ID" value="NZ_SOZH01000006.1"/>
</dbReference>